<keyword evidence="3" id="KW-0378">Hydrolase</keyword>
<comment type="similarity">
    <text evidence="1">Belongs to the metallo-dependent hydrolases superfamily. CpsB/CapC family.</text>
</comment>
<name>A0A2W1N5W1_9FLAO</name>
<dbReference type="InterPro" id="IPR016195">
    <property type="entry name" value="Pol/histidinol_Pase-like"/>
</dbReference>
<dbReference type="RefSeq" id="WP_111061441.1">
    <property type="nucleotide sequence ID" value="NZ_JBHUCU010000007.1"/>
</dbReference>
<organism evidence="5 6">
    <name type="scientific">Putridiphycobacter roseus</name>
    <dbReference type="NCBI Taxonomy" id="2219161"/>
    <lineage>
        <taxon>Bacteria</taxon>
        <taxon>Pseudomonadati</taxon>
        <taxon>Bacteroidota</taxon>
        <taxon>Flavobacteriia</taxon>
        <taxon>Flavobacteriales</taxon>
        <taxon>Crocinitomicaceae</taxon>
        <taxon>Putridiphycobacter</taxon>
    </lineage>
</organism>
<dbReference type="SUPFAM" id="SSF89550">
    <property type="entry name" value="PHP domain-like"/>
    <property type="match status" value="1"/>
</dbReference>
<gene>
    <name evidence="5" type="ORF">DNU06_01535</name>
</gene>
<evidence type="ECO:0000256" key="2">
    <source>
        <dbReference type="ARBA" id="ARBA00013064"/>
    </source>
</evidence>
<dbReference type="Proteomes" id="UP000249248">
    <property type="component" value="Unassembled WGS sequence"/>
</dbReference>
<dbReference type="PANTHER" id="PTHR39181">
    <property type="entry name" value="TYROSINE-PROTEIN PHOSPHATASE YWQE"/>
    <property type="match status" value="1"/>
</dbReference>
<dbReference type="AlphaFoldDB" id="A0A2W1N5W1"/>
<evidence type="ECO:0000256" key="3">
    <source>
        <dbReference type="ARBA" id="ARBA00022801"/>
    </source>
</evidence>
<dbReference type="GO" id="GO:0004725">
    <property type="term" value="F:protein tyrosine phosphatase activity"/>
    <property type="evidence" value="ECO:0007669"/>
    <property type="project" value="UniProtKB-EC"/>
</dbReference>
<dbReference type="EMBL" id="QKSB01000001">
    <property type="protein sequence ID" value="PZE18541.1"/>
    <property type="molecule type" value="Genomic_DNA"/>
</dbReference>
<dbReference type="EC" id="3.1.3.48" evidence="2"/>
<comment type="caution">
    <text evidence="5">The sequence shown here is derived from an EMBL/GenBank/DDBJ whole genome shotgun (WGS) entry which is preliminary data.</text>
</comment>
<dbReference type="Pfam" id="PF19567">
    <property type="entry name" value="CpsB_CapC"/>
    <property type="match status" value="1"/>
</dbReference>
<dbReference type="Gene3D" id="3.20.20.140">
    <property type="entry name" value="Metal-dependent hydrolases"/>
    <property type="match status" value="1"/>
</dbReference>
<comment type="catalytic activity">
    <reaction evidence="4">
        <text>O-phospho-L-tyrosyl-[protein] + H2O = L-tyrosyl-[protein] + phosphate</text>
        <dbReference type="Rhea" id="RHEA:10684"/>
        <dbReference type="Rhea" id="RHEA-COMP:10136"/>
        <dbReference type="Rhea" id="RHEA-COMP:20101"/>
        <dbReference type="ChEBI" id="CHEBI:15377"/>
        <dbReference type="ChEBI" id="CHEBI:43474"/>
        <dbReference type="ChEBI" id="CHEBI:46858"/>
        <dbReference type="ChEBI" id="CHEBI:61978"/>
        <dbReference type="EC" id="3.1.3.48"/>
    </reaction>
</comment>
<evidence type="ECO:0000256" key="1">
    <source>
        <dbReference type="ARBA" id="ARBA00005750"/>
    </source>
</evidence>
<dbReference type="PANTHER" id="PTHR39181:SF1">
    <property type="entry name" value="TYROSINE-PROTEIN PHOSPHATASE YWQE"/>
    <property type="match status" value="1"/>
</dbReference>
<protein>
    <recommendedName>
        <fullName evidence="2">protein-tyrosine-phosphatase</fullName>
        <ecNumber evidence="2">3.1.3.48</ecNumber>
    </recommendedName>
</protein>
<evidence type="ECO:0000256" key="4">
    <source>
        <dbReference type="ARBA" id="ARBA00051722"/>
    </source>
</evidence>
<accession>A0A2W1N5W1</accession>
<dbReference type="GO" id="GO:0030145">
    <property type="term" value="F:manganese ion binding"/>
    <property type="evidence" value="ECO:0007669"/>
    <property type="project" value="InterPro"/>
</dbReference>
<dbReference type="OrthoDB" id="9788539at2"/>
<sequence length="248" mass="28758">MGLLSNIFKRTPKLDPIDLSLLGTDIHSHLIPGIDDGSKSLNDSFQMLQKFSDLGYKKIITTPHVMSDFYKNTPEIILGGLEKVKSYIKEKGLNIEVEAAAEYYLDFHFEELIEAGNLLTFGDNYVLFELSFMHESKRIKEVIFNLQNKGYKPVLAHVERYPFYFNEWDKIEDFMNRGCIMQLNTNSLSGVYGPQVKKMAEEIIKKGWIDLISSDCHHMGHLEIMNDMRTNPYLHQVMENKNLLNYHI</sequence>
<evidence type="ECO:0000313" key="6">
    <source>
        <dbReference type="Proteomes" id="UP000249248"/>
    </source>
</evidence>
<dbReference type="InterPro" id="IPR016667">
    <property type="entry name" value="Caps_polysacc_synth_CpsB/CapC"/>
</dbReference>
<reference evidence="5 6" key="1">
    <citation type="submission" date="2018-06" db="EMBL/GenBank/DDBJ databases">
        <title>The draft genome sequence of Crocinitomix sp. SM1701.</title>
        <authorList>
            <person name="Zhang X."/>
        </authorList>
    </citation>
    <scope>NUCLEOTIDE SEQUENCE [LARGE SCALE GENOMIC DNA]</scope>
    <source>
        <strain evidence="5 6">SM1701</strain>
    </source>
</reference>
<keyword evidence="6" id="KW-1185">Reference proteome</keyword>
<proteinExistence type="inferred from homology"/>
<evidence type="ECO:0000313" key="5">
    <source>
        <dbReference type="EMBL" id="PZE18541.1"/>
    </source>
</evidence>